<dbReference type="Pfam" id="PF00882">
    <property type="entry name" value="Zn_dep_PLPC"/>
    <property type="match status" value="1"/>
</dbReference>
<dbReference type="InterPro" id="IPR029002">
    <property type="entry name" value="PLPC/GPLD1"/>
</dbReference>
<dbReference type="EMBL" id="JBBMFA010000109">
    <property type="protein sequence ID" value="MEQ2521454.1"/>
    <property type="molecule type" value="Genomic_DNA"/>
</dbReference>
<evidence type="ECO:0000259" key="2">
    <source>
        <dbReference type="Pfam" id="PF00882"/>
    </source>
</evidence>
<dbReference type="Proteomes" id="UP001477672">
    <property type="component" value="Unassembled WGS sequence"/>
</dbReference>
<evidence type="ECO:0000313" key="3">
    <source>
        <dbReference type="EMBL" id="MEQ2521454.1"/>
    </source>
</evidence>
<evidence type="ECO:0000256" key="1">
    <source>
        <dbReference type="SAM" id="MobiDB-lite"/>
    </source>
</evidence>
<feature type="region of interest" description="Disordered" evidence="1">
    <location>
        <begin position="282"/>
        <end position="303"/>
    </location>
</feature>
<feature type="region of interest" description="Disordered" evidence="1">
    <location>
        <begin position="219"/>
        <end position="245"/>
    </location>
</feature>
<name>A0ABV1GHX7_9FIRM</name>
<protein>
    <submittedName>
        <fullName evidence="3">Zinc dependent phospholipase C family protein</fullName>
    </submittedName>
</protein>
<evidence type="ECO:0000313" key="4">
    <source>
        <dbReference type="Proteomes" id="UP001477672"/>
    </source>
</evidence>
<organism evidence="3 4">
    <name type="scientific">Ruthenibacterium intestinale</name>
    <dbReference type="NCBI Taxonomy" id="3133163"/>
    <lineage>
        <taxon>Bacteria</taxon>
        <taxon>Bacillati</taxon>
        <taxon>Bacillota</taxon>
        <taxon>Clostridia</taxon>
        <taxon>Eubacteriales</taxon>
        <taxon>Oscillospiraceae</taxon>
        <taxon>Ruthenibacterium</taxon>
    </lineage>
</organism>
<dbReference type="RefSeq" id="WP_349216904.1">
    <property type="nucleotide sequence ID" value="NZ_JBBMFA010000109.1"/>
</dbReference>
<sequence>MPEAYTHIRIARAAQQRAAQPVPSQNAFEMGAQGPDPLFAYKVLSRHKPFDLAGLGDRMHEEQCGAFLRSLVFRAFTSAQRSYVMGFLTHYAADATLHPYVAAQTAPGGVFARPYGHGFCEVAMDSWFHQTDQGSPAVPADTAAPPLYTAQLAEVTELLHACILEVYGQDITREALADAFHDFRWLHGLFCSPRGGRRALVTLAETLVLHKPGWGRSHMTPAKLPRDGFPARWHDPYTDQDREEDPAQLADRAANLAAEYLREASGYWQGLGSKERLAQKLGDRSYTTGLLSRPAPEEDAHEA</sequence>
<accession>A0ABV1GHX7</accession>
<comment type="caution">
    <text evidence="3">The sequence shown here is derived from an EMBL/GenBank/DDBJ whole genome shotgun (WGS) entry which is preliminary data.</text>
</comment>
<keyword evidence="4" id="KW-1185">Reference proteome</keyword>
<proteinExistence type="predicted"/>
<feature type="domain" description="Phospholipase C/D" evidence="2">
    <location>
        <begin position="6"/>
        <end position="138"/>
    </location>
</feature>
<reference evidence="3 4" key="1">
    <citation type="submission" date="2024-03" db="EMBL/GenBank/DDBJ databases">
        <title>Human intestinal bacterial collection.</title>
        <authorList>
            <person name="Pauvert C."/>
            <person name="Hitch T.C.A."/>
            <person name="Clavel T."/>
        </authorList>
    </citation>
    <scope>NUCLEOTIDE SEQUENCE [LARGE SCALE GENOMIC DNA]</scope>
    <source>
        <strain evidence="3 4">CLA-JM-H11</strain>
    </source>
</reference>
<gene>
    <name evidence="3" type="ORF">WMO24_13605</name>
</gene>